<dbReference type="Proteomes" id="UP000055136">
    <property type="component" value="Chromosome"/>
</dbReference>
<protein>
    <recommendedName>
        <fullName evidence="2">Lipid/polyisoprenoid-binding YceI-like domain-containing protein</fullName>
    </recommendedName>
</protein>
<dbReference type="InterPro" id="IPR007372">
    <property type="entry name" value="Lipid/polyisoprenoid-bd_YceI"/>
</dbReference>
<sequence>MSIRFIAILAMLFLSSNALAQWTLVNDESTVSYVSIKKSKVGEVNYFKELNGTIERNGKLSVDIDLGSVETNVPIRNERMKSMFFEVASFPKANISASLDPETLAGMDIGETYKDSITFDLSLHGVSKERDADVRVVKLAQNRILAMSLNPIIVNADQYNLAEGIEKLREVVSLPSISTAVPVTFSLVFKQQ</sequence>
<dbReference type="STRING" id="1748243.Tel_13925"/>
<dbReference type="SMART" id="SM00867">
    <property type="entry name" value="YceI"/>
    <property type="match status" value="1"/>
</dbReference>
<gene>
    <name evidence="3" type="ORF">Tel_13925</name>
</gene>
<dbReference type="InterPro" id="IPR036761">
    <property type="entry name" value="TTHA0802/YceI-like_sf"/>
</dbReference>
<dbReference type="PIRSF" id="PIRSF029811">
    <property type="entry name" value="UCP029811"/>
    <property type="match status" value="1"/>
</dbReference>
<evidence type="ECO:0000313" key="3">
    <source>
        <dbReference type="EMBL" id="ALP54143.1"/>
    </source>
</evidence>
<name>A0A0S2TG77_9GAMM</name>
<accession>A0A0S2TG77</accession>
<dbReference type="PANTHER" id="PTHR34406:SF1">
    <property type="entry name" value="PROTEIN YCEI"/>
    <property type="match status" value="1"/>
</dbReference>
<reference evidence="3" key="1">
    <citation type="submission" date="2015-10" db="EMBL/GenBank/DDBJ databases">
        <title>Description of Candidatus Tenderia electrophaga gen. nov, sp. nov., an Uncultivated Electroautotroph from a Biocathode Enrichment.</title>
        <authorList>
            <person name="Eddie B.J."/>
            <person name="Malanoski A.P."/>
            <person name="Wang Z."/>
            <person name="Hall R.J."/>
            <person name="Oh S.D."/>
            <person name="Heiner C."/>
            <person name="Lin B."/>
            <person name="Strycharz-Glaven S.M."/>
        </authorList>
    </citation>
    <scope>NUCLEOTIDE SEQUENCE [LARGE SCALE GENOMIC DNA]</scope>
    <source>
        <strain evidence="3">NRL1</strain>
    </source>
</reference>
<dbReference type="PANTHER" id="PTHR34406">
    <property type="entry name" value="PROTEIN YCEI"/>
    <property type="match status" value="1"/>
</dbReference>
<feature type="signal peptide" evidence="1">
    <location>
        <begin position="1"/>
        <end position="20"/>
    </location>
</feature>
<evidence type="ECO:0000256" key="1">
    <source>
        <dbReference type="SAM" id="SignalP"/>
    </source>
</evidence>
<dbReference type="SUPFAM" id="SSF101874">
    <property type="entry name" value="YceI-like"/>
    <property type="match status" value="1"/>
</dbReference>
<dbReference type="AlphaFoldDB" id="A0A0S2TG77"/>
<feature type="domain" description="Lipid/polyisoprenoid-binding YceI-like" evidence="2">
    <location>
        <begin position="21"/>
        <end position="190"/>
    </location>
</feature>
<dbReference type="KEGG" id="tee:Tel_13925"/>
<organism evidence="3 4">
    <name type="scientific">Candidatus Tenderia electrophaga</name>
    <dbReference type="NCBI Taxonomy" id="1748243"/>
    <lineage>
        <taxon>Bacteria</taxon>
        <taxon>Pseudomonadati</taxon>
        <taxon>Pseudomonadota</taxon>
        <taxon>Gammaproteobacteria</taxon>
        <taxon>Candidatus Tenderiales</taxon>
        <taxon>Candidatus Tenderiaceae</taxon>
        <taxon>Candidatus Tenderia</taxon>
    </lineage>
</organism>
<dbReference type="Pfam" id="PF04264">
    <property type="entry name" value="YceI"/>
    <property type="match status" value="1"/>
</dbReference>
<proteinExistence type="predicted"/>
<evidence type="ECO:0000313" key="4">
    <source>
        <dbReference type="Proteomes" id="UP000055136"/>
    </source>
</evidence>
<keyword evidence="1" id="KW-0732">Signal</keyword>
<feature type="chain" id="PRO_5006604975" description="Lipid/polyisoprenoid-binding YceI-like domain-containing protein" evidence="1">
    <location>
        <begin position="21"/>
        <end position="192"/>
    </location>
</feature>
<evidence type="ECO:0000259" key="2">
    <source>
        <dbReference type="SMART" id="SM00867"/>
    </source>
</evidence>
<keyword evidence="4" id="KW-1185">Reference proteome</keyword>
<dbReference type="Gene3D" id="2.40.128.110">
    <property type="entry name" value="Lipid/polyisoprenoid-binding, YceI-like"/>
    <property type="match status" value="1"/>
</dbReference>
<dbReference type="InterPro" id="IPR027016">
    <property type="entry name" value="UCP029811"/>
</dbReference>
<dbReference type="EMBL" id="CP013099">
    <property type="protein sequence ID" value="ALP54143.1"/>
    <property type="molecule type" value="Genomic_DNA"/>
</dbReference>